<dbReference type="EMBL" id="AP035884">
    <property type="protein sequence ID" value="BFP55702.1"/>
    <property type="molecule type" value="Genomic_DNA"/>
</dbReference>
<accession>A0AB33KSW9</accession>
<evidence type="ECO:0008006" key="2">
    <source>
        <dbReference type="Google" id="ProtNLM"/>
    </source>
</evidence>
<dbReference type="AlphaFoldDB" id="A0AB33KSW9"/>
<sequence>MAPEGIGALLRGSREAAGLTREEQASVLQAAQGGKWFDPENLKRWETERRLPTPIWHALLAECYGRSTEEIVRAVVASRRHRRLYRLIDQEKREEGSVVDRRKFLGVAAAATGMAGVPDISEARQGINAGLSASDGSDLAYLNGAFERHRGGYRGRPPHEVLEQMKSDLDLLRELLGRPHPAAVRKDLARTAAGITGLVAVIQHDRGEQRDAVGWFATAEQAARESGDRHMLAWVLSRHAMVPLNYGAPNAAAVMAMRARAEAGRSPSAAAALAAAVTARSLASVGDREGALRAVGDARATAARLDSAQEADTWFGYPPQKHHVHLSQAFTLMGRTREAYAEQESALALTKAPSVMTRALVAVDGAACVRADGDPATAAGLALDVWRQLPPAYRGGLVRSRVESLCQSLPGRTGNTLREALVSC</sequence>
<evidence type="ECO:0000313" key="1">
    <source>
        <dbReference type="EMBL" id="BFP55702.1"/>
    </source>
</evidence>
<dbReference type="InterPro" id="IPR019546">
    <property type="entry name" value="TAT_signal_bac_arc"/>
</dbReference>
<reference evidence="1" key="1">
    <citation type="submission" date="2024-07" db="EMBL/GenBank/DDBJ databases">
        <title>Complete genome sequences of cellulolytic bacteria, Kitasatospora sp. CMC57 and Streptomyces sp. CMC78, isolated from Japanese agricultural soil.</title>
        <authorList>
            <person name="Hashimoto T."/>
            <person name="Ito M."/>
            <person name="Iwamoto M."/>
            <person name="Fukahori D."/>
            <person name="Shoda T."/>
            <person name="Sakoda M."/>
            <person name="Morohoshi T."/>
            <person name="Mitsuboshi M."/>
            <person name="Nishizawa T."/>
        </authorList>
    </citation>
    <scope>NUCLEOTIDE SEQUENCE</scope>
    <source>
        <strain evidence="1">CMC78</strain>
    </source>
</reference>
<dbReference type="KEGG" id="stcm:SCMC78_55090"/>
<dbReference type="NCBIfam" id="TIGR01409">
    <property type="entry name" value="TAT_signal_seq"/>
    <property type="match status" value="1"/>
</dbReference>
<name>A0AB33KSW9_9ACTN</name>
<gene>
    <name evidence="1" type="ORF">SCMC78_55090</name>
</gene>
<protein>
    <recommendedName>
        <fullName evidence="2">Transcriptional regulator</fullName>
    </recommendedName>
</protein>
<organism evidence="1">
    <name type="scientific">Streptomyces sp. CMC78</name>
    <dbReference type="NCBI Taxonomy" id="3231512"/>
    <lineage>
        <taxon>Bacteria</taxon>
        <taxon>Bacillati</taxon>
        <taxon>Actinomycetota</taxon>
        <taxon>Actinomycetes</taxon>
        <taxon>Kitasatosporales</taxon>
        <taxon>Streptomycetaceae</taxon>
        <taxon>Streptomyces</taxon>
    </lineage>
</organism>
<proteinExistence type="predicted"/>